<dbReference type="Proteomes" id="UP000554482">
    <property type="component" value="Unassembled WGS sequence"/>
</dbReference>
<evidence type="ECO:0000259" key="3">
    <source>
        <dbReference type="PROSITE" id="PS50800"/>
    </source>
</evidence>
<feature type="compositionally biased region" description="Polar residues" evidence="2">
    <location>
        <begin position="80"/>
        <end position="96"/>
    </location>
</feature>
<dbReference type="GO" id="GO:0032436">
    <property type="term" value="P:positive regulation of proteasomal ubiquitin-dependent protein catabolic process"/>
    <property type="evidence" value="ECO:0007669"/>
    <property type="project" value="TreeGrafter"/>
</dbReference>
<dbReference type="PANTHER" id="PTHR31879">
    <property type="entry name" value="DET1- AND DDB1-ASSOCIATED PROTEIN 1"/>
    <property type="match status" value="1"/>
</dbReference>
<dbReference type="SMART" id="SM00513">
    <property type="entry name" value="SAP"/>
    <property type="match status" value="1"/>
</dbReference>
<organism evidence="4 5">
    <name type="scientific">Thalictrum thalictroides</name>
    <name type="common">Rue-anemone</name>
    <name type="synonym">Anemone thalictroides</name>
    <dbReference type="NCBI Taxonomy" id="46969"/>
    <lineage>
        <taxon>Eukaryota</taxon>
        <taxon>Viridiplantae</taxon>
        <taxon>Streptophyta</taxon>
        <taxon>Embryophyta</taxon>
        <taxon>Tracheophyta</taxon>
        <taxon>Spermatophyta</taxon>
        <taxon>Magnoliopsida</taxon>
        <taxon>Ranunculales</taxon>
        <taxon>Ranunculaceae</taxon>
        <taxon>Thalictroideae</taxon>
        <taxon>Thalictrum</taxon>
    </lineage>
</organism>
<feature type="compositionally biased region" description="Basic and acidic residues" evidence="2">
    <location>
        <begin position="67"/>
        <end position="77"/>
    </location>
</feature>
<feature type="domain" description="SAP" evidence="3">
    <location>
        <begin position="105"/>
        <end position="139"/>
    </location>
</feature>
<dbReference type="InterPro" id="IPR036361">
    <property type="entry name" value="SAP_dom_sf"/>
</dbReference>
<comment type="caution">
    <text evidence="4">The sequence shown here is derived from an EMBL/GenBank/DDBJ whole genome shotgun (WGS) entry which is preliminary data.</text>
</comment>
<feature type="compositionally biased region" description="Basic and acidic residues" evidence="2">
    <location>
        <begin position="97"/>
        <end position="108"/>
    </location>
</feature>
<dbReference type="GO" id="GO:0080008">
    <property type="term" value="C:Cul4-RING E3 ubiquitin ligase complex"/>
    <property type="evidence" value="ECO:0007669"/>
    <property type="project" value="TreeGrafter"/>
</dbReference>
<dbReference type="InterPro" id="IPR003034">
    <property type="entry name" value="SAP_dom"/>
</dbReference>
<dbReference type="Pfam" id="PF10172">
    <property type="entry name" value="DDA1"/>
    <property type="match status" value="1"/>
</dbReference>
<comment type="similarity">
    <text evidence="1">Belongs to the DDA1 family.</text>
</comment>
<sequence>MVGGASKYLADLPSRGFFTSSSSTTHLSNPGGMRVYICDHDTSVPEDQVVKTNPTNILTRSLQRKRAATERPKDGRVSTKRANTASNSCSSPQEGSSNRKSEKDFQGLTVEKLRAILKERGLSTKGKKDELIARLRSNNVDREA</sequence>
<evidence type="ECO:0000256" key="1">
    <source>
        <dbReference type="ARBA" id="ARBA00008042"/>
    </source>
</evidence>
<feature type="compositionally biased region" description="Polar residues" evidence="2">
    <location>
        <begin position="50"/>
        <end position="61"/>
    </location>
</feature>
<dbReference type="EMBL" id="JABWDY010036737">
    <property type="protein sequence ID" value="KAF5180983.1"/>
    <property type="molecule type" value="Genomic_DNA"/>
</dbReference>
<name>A0A7J6V7R4_THATH</name>
<proteinExistence type="inferred from homology"/>
<dbReference type="PANTHER" id="PTHR31879:SF2">
    <property type="entry name" value="DET1- AND DDB1-ASSOCIATED PROTEIN 1"/>
    <property type="match status" value="1"/>
</dbReference>
<dbReference type="PROSITE" id="PS50800">
    <property type="entry name" value="SAP"/>
    <property type="match status" value="1"/>
</dbReference>
<protein>
    <submittedName>
        <fullName evidence="4">Sap domain-containing protein</fullName>
    </submittedName>
</protein>
<dbReference type="AlphaFoldDB" id="A0A7J6V7R4"/>
<evidence type="ECO:0000256" key="2">
    <source>
        <dbReference type="SAM" id="MobiDB-lite"/>
    </source>
</evidence>
<reference evidence="4 5" key="1">
    <citation type="submission" date="2020-06" db="EMBL/GenBank/DDBJ databases">
        <title>Transcriptomic and genomic resources for Thalictrum thalictroides and T. hernandezii: Facilitating candidate gene discovery in an emerging model plant lineage.</title>
        <authorList>
            <person name="Arias T."/>
            <person name="Riano-Pachon D.M."/>
            <person name="Di Stilio V.S."/>
        </authorList>
    </citation>
    <scope>NUCLEOTIDE SEQUENCE [LARGE SCALE GENOMIC DNA]</scope>
    <source>
        <strain evidence="5">cv. WT478/WT964</strain>
        <tissue evidence="4">Leaves</tissue>
    </source>
</reference>
<dbReference type="Gene3D" id="1.10.720.30">
    <property type="entry name" value="SAP domain"/>
    <property type="match status" value="1"/>
</dbReference>
<evidence type="ECO:0000313" key="4">
    <source>
        <dbReference type="EMBL" id="KAF5180983.1"/>
    </source>
</evidence>
<dbReference type="InterPro" id="IPR018276">
    <property type="entry name" value="DDA1_dom"/>
</dbReference>
<dbReference type="Pfam" id="PF02037">
    <property type="entry name" value="SAP"/>
    <property type="match status" value="1"/>
</dbReference>
<dbReference type="InterPro" id="IPR033575">
    <property type="entry name" value="DDA1-like"/>
</dbReference>
<accession>A0A7J6V7R4</accession>
<feature type="region of interest" description="Disordered" evidence="2">
    <location>
        <begin position="44"/>
        <end position="108"/>
    </location>
</feature>
<keyword evidence="5" id="KW-1185">Reference proteome</keyword>
<dbReference type="OrthoDB" id="445357at2759"/>
<dbReference type="SUPFAM" id="SSF68906">
    <property type="entry name" value="SAP domain"/>
    <property type="match status" value="1"/>
</dbReference>
<gene>
    <name evidence="4" type="ORF">FRX31_029432</name>
</gene>
<evidence type="ECO:0000313" key="5">
    <source>
        <dbReference type="Proteomes" id="UP000554482"/>
    </source>
</evidence>